<accession>A0A285LYI0</accession>
<dbReference type="Proteomes" id="UP000219565">
    <property type="component" value="Unassembled WGS sequence"/>
</dbReference>
<dbReference type="PANTHER" id="PTHR21174">
    <property type="match status" value="1"/>
</dbReference>
<dbReference type="AlphaFoldDB" id="A0A285LYI0"/>
<dbReference type="Gene3D" id="1.10.3210.10">
    <property type="entry name" value="Hypothetical protein af1432"/>
    <property type="match status" value="1"/>
</dbReference>
<keyword evidence="1" id="KW-0378">Hydrolase</keyword>
<evidence type="ECO:0000313" key="1">
    <source>
        <dbReference type="EMBL" id="SNY88686.1"/>
    </source>
</evidence>
<dbReference type="EMBL" id="OBEG01000006">
    <property type="protein sequence ID" value="SNY88686.1"/>
    <property type="molecule type" value="Genomic_DNA"/>
</dbReference>
<sequence length="217" mass="24244">MQKTGRMSREVERELLERWTALAGPAAEPVGRDLVRRYSEPHRHYHTVEHLAGMLRVIDELADQAEDAAAVRYAAFFHDAVYAVDRGDNEERSAELAEVALEKLGAPTELVREVGRLVRLTKSHDPAPDDHNGGVLCDADLAVLAADEPGYAAYTSAVRAEYAHVPEDLYRAGRTAILESLARQPHLFHTESARRRLEPVARANLRRELDTLAEPPR</sequence>
<dbReference type="InterPro" id="IPR009218">
    <property type="entry name" value="HD_phosphohydro"/>
</dbReference>
<dbReference type="PIRSF" id="PIRSF035170">
    <property type="entry name" value="HD_phosphohydro"/>
    <property type="match status" value="1"/>
</dbReference>
<protein>
    <submittedName>
        <fullName evidence="1">Predicted metal-dependent phosphohydrolase, HD superfamily</fullName>
    </submittedName>
</protein>
<dbReference type="PANTHER" id="PTHR21174:SF0">
    <property type="entry name" value="HD PHOSPHOHYDROLASE FAMILY PROTEIN-RELATED"/>
    <property type="match status" value="1"/>
</dbReference>
<name>A0A285LYI0_9NOCA</name>
<dbReference type="GO" id="GO:0016787">
    <property type="term" value="F:hydrolase activity"/>
    <property type="evidence" value="ECO:0007669"/>
    <property type="project" value="UniProtKB-KW"/>
</dbReference>
<reference evidence="2" key="1">
    <citation type="submission" date="2017-09" db="EMBL/GenBank/DDBJ databases">
        <authorList>
            <person name="Varghese N."/>
            <person name="Submissions S."/>
        </authorList>
    </citation>
    <scope>NUCLEOTIDE SEQUENCE [LARGE SCALE GENOMIC DNA]</scope>
    <source>
        <strain evidence="2">DSM 45537</strain>
    </source>
</reference>
<evidence type="ECO:0000313" key="2">
    <source>
        <dbReference type="Proteomes" id="UP000219565"/>
    </source>
</evidence>
<dbReference type="STRING" id="1379680.GCA_001612615_01917"/>
<proteinExistence type="predicted"/>
<gene>
    <name evidence="1" type="ORF">SAMN04244553_5670</name>
</gene>
<keyword evidence="2" id="KW-1185">Reference proteome</keyword>
<organism evidence="1 2">
    <name type="scientific">Nocardia amikacinitolerans</name>
    <dbReference type="NCBI Taxonomy" id="756689"/>
    <lineage>
        <taxon>Bacteria</taxon>
        <taxon>Bacillati</taxon>
        <taxon>Actinomycetota</taxon>
        <taxon>Actinomycetes</taxon>
        <taxon>Mycobacteriales</taxon>
        <taxon>Nocardiaceae</taxon>
        <taxon>Nocardia</taxon>
    </lineage>
</organism>
<dbReference type="SUPFAM" id="SSF109604">
    <property type="entry name" value="HD-domain/PDEase-like"/>
    <property type="match status" value="1"/>
</dbReference>